<feature type="compositionally biased region" description="Low complexity" evidence="5">
    <location>
        <begin position="454"/>
        <end position="470"/>
    </location>
</feature>
<feature type="compositionally biased region" description="Polar residues" evidence="5">
    <location>
        <begin position="1080"/>
        <end position="1090"/>
    </location>
</feature>
<keyword evidence="3" id="KW-0677">Repeat</keyword>
<feature type="compositionally biased region" description="Low complexity" evidence="5">
    <location>
        <begin position="1582"/>
        <end position="1593"/>
    </location>
</feature>
<feature type="compositionally biased region" description="Low complexity" evidence="5">
    <location>
        <begin position="1497"/>
        <end position="1510"/>
    </location>
</feature>
<dbReference type="PROSITE" id="PS50082">
    <property type="entry name" value="WD_REPEATS_2"/>
    <property type="match status" value="4"/>
</dbReference>
<dbReference type="PROSITE" id="PS00678">
    <property type="entry name" value="WD_REPEATS_1"/>
    <property type="match status" value="1"/>
</dbReference>
<feature type="region of interest" description="Disordered" evidence="5">
    <location>
        <begin position="1417"/>
        <end position="1510"/>
    </location>
</feature>
<dbReference type="Proteomes" id="UP001151582">
    <property type="component" value="Unassembled WGS sequence"/>
</dbReference>
<feature type="region of interest" description="Disordered" evidence="5">
    <location>
        <begin position="1563"/>
        <end position="1605"/>
    </location>
</feature>
<feature type="compositionally biased region" description="Acidic residues" evidence="5">
    <location>
        <begin position="611"/>
        <end position="622"/>
    </location>
</feature>
<dbReference type="Gene3D" id="2.130.10.10">
    <property type="entry name" value="YVTN repeat-like/Quinoprotein amine dehydrogenase"/>
    <property type="match status" value="2"/>
</dbReference>
<reference evidence="6" key="1">
    <citation type="submission" date="2022-07" db="EMBL/GenBank/DDBJ databases">
        <title>Phylogenomic reconstructions and comparative analyses of Kickxellomycotina fungi.</title>
        <authorList>
            <person name="Reynolds N.K."/>
            <person name="Stajich J.E."/>
            <person name="Barry K."/>
            <person name="Grigoriev I.V."/>
            <person name="Crous P."/>
            <person name="Smith M.E."/>
        </authorList>
    </citation>
    <scope>NUCLEOTIDE SEQUENCE</scope>
    <source>
        <strain evidence="6">RSA 567</strain>
    </source>
</reference>
<proteinExistence type="inferred from homology"/>
<evidence type="ECO:0000256" key="2">
    <source>
        <dbReference type="ARBA" id="ARBA00022574"/>
    </source>
</evidence>
<dbReference type="SUPFAM" id="SSF50978">
    <property type="entry name" value="WD40 repeat-like"/>
    <property type="match status" value="1"/>
</dbReference>
<feature type="compositionally biased region" description="Low complexity" evidence="5">
    <location>
        <begin position="1162"/>
        <end position="1182"/>
    </location>
</feature>
<feature type="compositionally biased region" description="Basic and acidic residues" evidence="5">
    <location>
        <begin position="1134"/>
        <end position="1155"/>
    </location>
</feature>
<feature type="compositionally biased region" description="Low complexity" evidence="5">
    <location>
        <begin position="955"/>
        <end position="967"/>
    </location>
</feature>
<dbReference type="InterPro" id="IPR036322">
    <property type="entry name" value="WD40_repeat_dom_sf"/>
</dbReference>
<evidence type="ECO:0000313" key="7">
    <source>
        <dbReference type="Proteomes" id="UP001151582"/>
    </source>
</evidence>
<keyword evidence="7" id="KW-1185">Reference proteome</keyword>
<dbReference type="PROSITE" id="PS50294">
    <property type="entry name" value="WD_REPEATS_REGION"/>
    <property type="match status" value="3"/>
</dbReference>
<dbReference type="InterPro" id="IPR015943">
    <property type="entry name" value="WD40/YVTN_repeat-like_dom_sf"/>
</dbReference>
<feature type="compositionally biased region" description="Low complexity" evidence="5">
    <location>
        <begin position="1303"/>
        <end position="1315"/>
    </location>
</feature>
<feature type="region of interest" description="Disordered" evidence="5">
    <location>
        <begin position="690"/>
        <end position="721"/>
    </location>
</feature>
<feature type="compositionally biased region" description="Low complexity" evidence="5">
    <location>
        <begin position="1463"/>
        <end position="1474"/>
    </location>
</feature>
<feature type="compositionally biased region" description="Polar residues" evidence="5">
    <location>
        <begin position="1112"/>
        <end position="1130"/>
    </location>
</feature>
<feature type="region of interest" description="Disordered" evidence="5">
    <location>
        <begin position="93"/>
        <end position="112"/>
    </location>
</feature>
<dbReference type="PRINTS" id="PR00320">
    <property type="entry name" value="GPROTEINBRPT"/>
</dbReference>
<keyword evidence="2 4" id="KW-0853">WD repeat</keyword>
<dbReference type="OrthoDB" id="2421129at2759"/>
<feature type="repeat" description="WD" evidence="4">
    <location>
        <begin position="115"/>
        <end position="146"/>
    </location>
</feature>
<comment type="similarity">
    <text evidence="1">Belongs to the WD repeat WDR48 family.</text>
</comment>
<dbReference type="InterPro" id="IPR021772">
    <property type="entry name" value="WDR48/Bun107"/>
</dbReference>
<dbReference type="InterPro" id="IPR019775">
    <property type="entry name" value="WD40_repeat_CS"/>
</dbReference>
<feature type="compositionally biased region" description="Polar residues" evidence="5">
    <location>
        <begin position="1438"/>
        <end position="1447"/>
    </location>
</feature>
<name>A0A9W8ECC4_9FUNG</name>
<comment type="caution">
    <text evidence="6">The sequence shown here is derived from an EMBL/GenBank/DDBJ whole genome shotgun (WGS) entry which is preliminary data.</text>
</comment>
<feature type="repeat" description="WD" evidence="4">
    <location>
        <begin position="252"/>
        <end position="293"/>
    </location>
</feature>
<dbReference type="GO" id="GO:0043130">
    <property type="term" value="F:ubiquitin binding"/>
    <property type="evidence" value="ECO:0007669"/>
    <property type="project" value="TreeGrafter"/>
</dbReference>
<evidence type="ECO:0000256" key="5">
    <source>
        <dbReference type="SAM" id="MobiDB-lite"/>
    </source>
</evidence>
<feature type="region of interest" description="Disordered" evidence="5">
    <location>
        <begin position="608"/>
        <end position="627"/>
    </location>
</feature>
<dbReference type="EMBL" id="JANBQB010000521">
    <property type="protein sequence ID" value="KAJ1975493.1"/>
    <property type="molecule type" value="Genomic_DNA"/>
</dbReference>
<dbReference type="Pfam" id="PF11816">
    <property type="entry name" value="DUF3337"/>
    <property type="match status" value="1"/>
</dbReference>
<dbReference type="GO" id="GO:0000724">
    <property type="term" value="P:double-strand break repair via homologous recombination"/>
    <property type="evidence" value="ECO:0007669"/>
    <property type="project" value="TreeGrafter"/>
</dbReference>
<feature type="repeat" description="WD" evidence="4">
    <location>
        <begin position="164"/>
        <end position="205"/>
    </location>
</feature>
<feature type="compositionally biased region" description="Polar residues" evidence="5">
    <location>
        <begin position="1200"/>
        <end position="1210"/>
    </location>
</feature>
<feature type="region of interest" description="Disordered" evidence="5">
    <location>
        <begin position="448"/>
        <end position="550"/>
    </location>
</feature>
<dbReference type="PANTHER" id="PTHR19862:SF14">
    <property type="entry name" value="WD REPEAT-CONTAINING PROTEIN 48"/>
    <property type="match status" value="1"/>
</dbReference>
<protein>
    <recommendedName>
        <fullName evidence="8">WD40-repeat-containing domain protein</fullName>
    </recommendedName>
</protein>
<evidence type="ECO:0000256" key="1">
    <source>
        <dbReference type="ARBA" id="ARBA00006917"/>
    </source>
</evidence>
<feature type="compositionally biased region" description="Basic residues" evidence="5">
    <location>
        <begin position="1187"/>
        <end position="1199"/>
    </location>
</feature>
<feature type="compositionally biased region" description="Low complexity" evidence="5">
    <location>
        <begin position="1091"/>
        <end position="1108"/>
    </location>
</feature>
<evidence type="ECO:0000256" key="3">
    <source>
        <dbReference type="ARBA" id="ARBA00022737"/>
    </source>
</evidence>
<feature type="compositionally biased region" description="Low complexity" evidence="5">
    <location>
        <begin position="927"/>
        <end position="948"/>
    </location>
</feature>
<feature type="compositionally biased region" description="Basic residues" evidence="5">
    <location>
        <begin position="1068"/>
        <end position="1079"/>
    </location>
</feature>
<dbReference type="InterPro" id="IPR051246">
    <property type="entry name" value="WDR48"/>
</dbReference>
<dbReference type="PANTHER" id="PTHR19862">
    <property type="entry name" value="WD REPEAT-CONTAINING PROTEIN 48"/>
    <property type="match status" value="1"/>
</dbReference>
<dbReference type="CDD" id="cd00200">
    <property type="entry name" value="WD40"/>
    <property type="match status" value="1"/>
</dbReference>
<feature type="repeat" description="WD" evidence="4">
    <location>
        <begin position="217"/>
        <end position="251"/>
    </location>
</feature>
<accession>A0A9W8ECC4</accession>
<dbReference type="InterPro" id="IPR020472">
    <property type="entry name" value="WD40_PAC1"/>
</dbReference>
<dbReference type="SMART" id="SM00320">
    <property type="entry name" value="WD40"/>
    <property type="match status" value="7"/>
</dbReference>
<feature type="region of interest" description="Disordered" evidence="5">
    <location>
        <begin position="905"/>
        <end position="1335"/>
    </location>
</feature>
<feature type="compositionally biased region" description="Low complexity" evidence="5">
    <location>
        <begin position="519"/>
        <end position="528"/>
    </location>
</feature>
<feature type="region of interest" description="Disordered" evidence="5">
    <location>
        <begin position="47"/>
        <end position="68"/>
    </location>
</feature>
<feature type="compositionally biased region" description="Pro residues" evidence="5">
    <location>
        <begin position="1274"/>
        <end position="1290"/>
    </location>
</feature>
<evidence type="ECO:0000313" key="6">
    <source>
        <dbReference type="EMBL" id="KAJ1975493.1"/>
    </source>
</evidence>
<evidence type="ECO:0000256" key="4">
    <source>
        <dbReference type="PROSITE-ProRule" id="PRU00221"/>
    </source>
</evidence>
<dbReference type="Pfam" id="PF00400">
    <property type="entry name" value="WD40"/>
    <property type="match status" value="4"/>
</dbReference>
<dbReference type="InterPro" id="IPR001680">
    <property type="entry name" value="WD40_rpt"/>
</dbReference>
<organism evidence="6 7">
    <name type="scientific">Dimargaris verticillata</name>
    <dbReference type="NCBI Taxonomy" id="2761393"/>
    <lineage>
        <taxon>Eukaryota</taxon>
        <taxon>Fungi</taxon>
        <taxon>Fungi incertae sedis</taxon>
        <taxon>Zoopagomycota</taxon>
        <taxon>Kickxellomycotina</taxon>
        <taxon>Dimargaritomycetes</taxon>
        <taxon>Dimargaritales</taxon>
        <taxon>Dimargaritaceae</taxon>
        <taxon>Dimargaris</taxon>
    </lineage>
</organism>
<evidence type="ECO:0008006" key="8">
    <source>
        <dbReference type="Google" id="ProtNLM"/>
    </source>
</evidence>
<gene>
    <name evidence="6" type="ORF">H4R34_004312</name>
</gene>
<sequence>MSQAPSRSAKRTVTYVIGHRPSPQKVPAHLLGVNALALDPAAPCLDESRDAVGDGGTPAYSSSPTPQGKGVLYSAGRDGMTIAWDLHLPSTRRRLGRRRSSGKPPHPGATFHNASQHHADWVNAIALCADKRIVATASSDRTVKLWRPYASSETDAHPAYVSTLGYHADYVKALTYAPQARWLASGGLDQKIHIWDLNSHHQLPTTTLSRPQGATSIYTLAANPSGTVLVSGSPEKVVRVWDPRSGQAVTSLTGHTDNIRTVLVSQDGDLILSGSSDTTIKLWSLTAGRCIATYTYHTDSIWALYSDHPRLHHFYSGGKDGLIAKTLTNGVTYSEHQSMAAKHANPGLSDSETEGTLGAPTLVAMDAPRGLTARVRFNSRPHYGTDATFTLAAPSVAPPTESESIAIARESKGIVSLVAHDSAFIWTATNSSDIKRWRDIRYNQPQSADIWSGPADTDPPAADPSPSASTRLYDTASNSPQRPPQLQHGRNSRQLTLAPPPATDAAGLTNSPPSPVPPAALLSGSLPVKYHQKPAPPSHRPSDPSTPSALVDSTAANIRATDMPPSAAALAAYRIQSTTPLPLSQHIPSSTLTSDTPEASTMAASIPAAADDGDDNSEEEFPSLESETTVVRLHPDYVIPGDCGLVRSVVLNNKFQVLALNTAEEVSLWDLIRCRRLKVLGPLRELVQRRDSSSGYQEPSGPFMLPSHTLTPNARDSPADAKSVHFVEKPKEPTAAELWETCVDQFNTDDVVPSWCVVDTKIGALSVHLDINRCFDAEQYADLLLESVMKYDKDDSDGSAQSPPFLPSTDLHNFNRIFTDFNAPVKASGIYHHQHHHQPPVPPDQRINLGRWVLRYLFEGYTDSRLALGGVQDALRRPFNARVSFPVTNPSTTHIHDTKAIDSVRGGTAAAQRPSLTPATPSHAAVPSSTESSESSSTNPRSEESTTNQDDGRVSTNNNKTSSNGGKPLDTSEPDASTKSTDELDSPGSSNGAKAGRNKSLSLSRRARPNSIRLPHVNPPTLDVPDSDQGLALHEKSDSTKSPRLRSPLAFVQRLPLGGPKDLSPSKLSKKKAKEKRKSMVQSSTSLDSVTNNTDPNHTATTTSSTDDGSTEEIQQRLQQFMRTPGQTFTALDKSTKAPTDRTSEDSSTLVDREAVLPQPPTASSIFSQSTPSISASPSGSSTKLMSKIRHFSVRRLRTHSNASDNSTSPHTPPSVDTMPSLPPGIPFDASKPTPLPAVKAEDEASNPSRRMSAEAATPPKPGGSGYATIQPVTPKPAPTPNTPIPPPVLAKPTASAAQAKCTGTSDTAATTNTTHPGQLPLVSPSHHSDSTFCSQPQQVKRVQSPEASPMVKYQVPTSQKHTEDYNMLYPHNECPPLRLPLETTVLVFEESANTGALFPLYRNRIGKYMQTKRQVYEARHRASRRQSAVTGEKESGSKTSTLNSHGPASPGSEALSHPEPPSATATALSSLAPGSNAHANSSRGPRSADISRPGQSLATLPSPSQPSSLSLMNITLPVDAVRSLEYFETLAPPWLLEFLLCNRAPLKDPIKLSFVMKPHPGSTVRTASNHRGKPQAGQKSTTHNANTTNALAGVNHGNTKASASTPSSTIRLVANRMLRVRKVIAYAVEKLDLLPPPGSHLWALQEHARKTSPALLGISALSHPFNLPDTPAPRDLPPELWLEVSCGDQVLSVTSTLASIKQHVWKSSQDIVLQYRYRPVPTYAESK</sequence>